<feature type="chain" id="PRO_5045255377" description="NlpE C-terminal OB domain-containing protein" evidence="1">
    <location>
        <begin position="28"/>
        <end position="135"/>
    </location>
</feature>
<comment type="caution">
    <text evidence="3">The sequence shown here is derived from an EMBL/GenBank/DDBJ whole genome shotgun (WGS) entry which is preliminary data.</text>
</comment>
<feature type="domain" description="NlpE C-terminal OB" evidence="2">
    <location>
        <begin position="28"/>
        <end position="118"/>
    </location>
</feature>
<sequence length="135" mass="14952">MNRQPMRGRMRAAASLLMAVLATSLHAQQPVRWRGDFVYFADSAIFTDCTTGQRWPVAQAGDYLALEEAYLRWQGAPKAPLLANFDGRIEVREPMEGPPREHMVVDRFVSVQPGTSCEWLATPGGKPAPPARGPM</sequence>
<evidence type="ECO:0000313" key="4">
    <source>
        <dbReference type="Proteomes" id="UP001365846"/>
    </source>
</evidence>
<dbReference type="InterPro" id="IPR033450">
    <property type="entry name" value="NlpE_C"/>
</dbReference>
<proteinExistence type="predicted"/>
<feature type="signal peptide" evidence="1">
    <location>
        <begin position="1"/>
        <end position="27"/>
    </location>
</feature>
<organism evidence="3 4">
    <name type="scientific">Variovorax ureilyticus</name>
    <dbReference type="NCBI Taxonomy" id="1836198"/>
    <lineage>
        <taxon>Bacteria</taxon>
        <taxon>Pseudomonadati</taxon>
        <taxon>Pseudomonadota</taxon>
        <taxon>Betaproteobacteria</taxon>
        <taxon>Burkholderiales</taxon>
        <taxon>Comamonadaceae</taxon>
        <taxon>Variovorax</taxon>
    </lineage>
</organism>
<evidence type="ECO:0000256" key="1">
    <source>
        <dbReference type="SAM" id="SignalP"/>
    </source>
</evidence>
<dbReference type="Pfam" id="PF17185">
    <property type="entry name" value="NlpE_C"/>
    <property type="match status" value="1"/>
</dbReference>
<protein>
    <recommendedName>
        <fullName evidence="2">NlpE C-terminal OB domain-containing protein</fullName>
    </recommendedName>
</protein>
<dbReference type="EMBL" id="JBBKZU010000003">
    <property type="protein sequence ID" value="MEJ8811165.1"/>
    <property type="molecule type" value="Genomic_DNA"/>
</dbReference>
<keyword evidence="4" id="KW-1185">Reference proteome</keyword>
<dbReference type="InterPro" id="IPR038139">
    <property type="entry name" value="NlpE_C_sf"/>
</dbReference>
<reference evidence="3 4" key="1">
    <citation type="submission" date="2024-03" db="EMBL/GenBank/DDBJ databases">
        <title>Novel species of the genus Variovorax.</title>
        <authorList>
            <person name="Liu Q."/>
            <person name="Xin Y.-H."/>
        </authorList>
    </citation>
    <scope>NUCLEOTIDE SEQUENCE [LARGE SCALE GENOMIC DNA]</scope>
    <source>
        <strain evidence="3 4">KACC 18899</strain>
    </source>
</reference>
<dbReference type="Gene3D" id="2.40.50.540">
    <property type="match status" value="1"/>
</dbReference>
<keyword evidence="1" id="KW-0732">Signal</keyword>
<dbReference type="Proteomes" id="UP001365846">
    <property type="component" value="Unassembled WGS sequence"/>
</dbReference>
<evidence type="ECO:0000313" key="3">
    <source>
        <dbReference type="EMBL" id="MEJ8811165.1"/>
    </source>
</evidence>
<name>A0ABU8VC76_9BURK</name>
<evidence type="ECO:0000259" key="2">
    <source>
        <dbReference type="Pfam" id="PF17185"/>
    </source>
</evidence>
<dbReference type="RefSeq" id="WP_340356477.1">
    <property type="nucleotide sequence ID" value="NZ_JBBKZU010000003.1"/>
</dbReference>
<accession>A0ABU8VC76</accession>
<gene>
    <name evidence="3" type="ORF">WKW77_08810</name>
</gene>